<dbReference type="SUPFAM" id="SSF53300">
    <property type="entry name" value="vWA-like"/>
    <property type="match status" value="1"/>
</dbReference>
<evidence type="ECO:0000256" key="5">
    <source>
        <dbReference type="ARBA" id="ARBA00022884"/>
    </source>
</evidence>
<dbReference type="PANTHER" id="PTHR14202">
    <property type="entry name" value="60 KDA RIBONUCLEOPROTEIN SSA/RO"/>
    <property type="match status" value="1"/>
</dbReference>
<dbReference type="EMBL" id="JABBGC010000001">
    <property type="protein sequence ID" value="NML37216.1"/>
    <property type="molecule type" value="Genomic_DNA"/>
</dbReference>
<dbReference type="Gene3D" id="3.40.50.410">
    <property type="entry name" value="von Willebrand factor, type A domain"/>
    <property type="match status" value="1"/>
</dbReference>
<accession>A0A848GGG0</accession>
<keyword evidence="3" id="KW-0963">Cytoplasm</keyword>
<dbReference type="GO" id="GO:1990904">
    <property type="term" value="C:ribonucleoprotein complex"/>
    <property type="evidence" value="ECO:0007669"/>
    <property type="project" value="UniProtKB-KW"/>
</dbReference>
<evidence type="ECO:0000259" key="7">
    <source>
        <dbReference type="PROSITE" id="PS50988"/>
    </source>
</evidence>
<dbReference type="Pfam" id="PF05731">
    <property type="entry name" value="TROVE"/>
    <property type="match status" value="2"/>
</dbReference>
<dbReference type="RefSeq" id="WP_169224287.1">
    <property type="nucleotide sequence ID" value="NZ_JABBGC010000001.1"/>
</dbReference>
<evidence type="ECO:0000256" key="3">
    <source>
        <dbReference type="ARBA" id="ARBA00022490"/>
    </source>
</evidence>
<keyword evidence="4" id="KW-0479">Metal-binding</keyword>
<keyword evidence="5" id="KW-0694">RNA-binding</keyword>
<dbReference type="InterPro" id="IPR036465">
    <property type="entry name" value="vWFA_dom_sf"/>
</dbReference>
<keyword evidence="9" id="KW-1185">Reference proteome</keyword>
<comment type="subcellular location">
    <subcellularLocation>
        <location evidence="1">Cytoplasm</location>
    </subcellularLocation>
</comment>
<dbReference type="Proteomes" id="UP000583266">
    <property type="component" value="Unassembled WGS sequence"/>
</dbReference>
<evidence type="ECO:0000256" key="6">
    <source>
        <dbReference type="ARBA" id="ARBA00023274"/>
    </source>
</evidence>
<evidence type="ECO:0000256" key="1">
    <source>
        <dbReference type="ARBA" id="ARBA00004496"/>
    </source>
</evidence>
<comment type="caution">
    <text evidence="8">The sequence shown here is derived from an EMBL/GenBank/DDBJ whole genome shotgun (WGS) entry which is preliminary data.</text>
</comment>
<evidence type="ECO:0000256" key="4">
    <source>
        <dbReference type="ARBA" id="ARBA00022723"/>
    </source>
</evidence>
<keyword evidence="6" id="KW-0687">Ribonucleoprotein</keyword>
<evidence type="ECO:0000313" key="9">
    <source>
        <dbReference type="Proteomes" id="UP000583266"/>
    </source>
</evidence>
<feature type="domain" description="TROVE" evidence="7">
    <location>
        <begin position="13"/>
        <end position="319"/>
    </location>
</feature>
<evidence type="ECO:0000313" key="8">
    <source>
        <dbReference type="EMBL" id="NML37216.1"/>
    </source>
</evidence>
<organism evidence="8 9">
    <name type="scientific">Chitinophaga fulva</name>
    <dbReference type="NCBI Taxonomy" id="2728842"/>
    <lineage>
        <taxon>Bacteria</taxon>
        <taxon>Pseudomonadati</taxon>
        <taxon>Bacteroidota</taxon>
        <taxon>Chitinophagia</taxon>
        <taxon>Chitinophagales</taxon>
        <taxon>Chitinophagaceae</taxon>
        <taxon>Chitinophaga</taxon>
    </lineage>
</organism>
<evidence type="ECO:0000256" key="2">
    <source>
        <dbReference type="ARBA" id="ARBA00007814"/>
    </source>
</evidence>
<comment type="similarity">
    <text evidence="2">Belongs to the Ro 60 kDa family.</text>
</comment>
<dbReference type="AlphaFoldDB" id="A0A848GGG0"/>
<dbReference type="PANTHER" id="PTHR14202:SF0">
    <property type="entry name" value="RNA-BINDING PROTEIN RO60"/>
    <property type="match status" value="1"/>
</dbReference>
<dbReference type="InterPro" id="IPR037214">
    <property type="entry name" value="TROVE_dom_sf"/>
</dbReference>
<dbReference type="GO" id="GO:0003723">
    <property type="term" value="F:RNA binding"/>
    <property type="evidence" value="ECO:0007669"/>
    <property type="project" value="UniProtKB-KW"/>
</dbReference>
<dbReference type="InterPro" id="IPR008858">
    <property type="entry name" value="TROVE_dom"/>
</dbReference>
<dbReference type="SUPFAM" id="SSF140864">
    <property type="entry name" value="TROVE domain-like"/>
    <property type="match status" value="1"/>
</dbReference>
<dbReference type="Pfam" id="PF25045">
    <property type="entry name" value="vWA_Ro60"/>
    <property type="match status" value="1"/>
</dbReference>
<dbReference type="PROSITE" id="PS50988">
    <property type="entry name" value="TROVE"/>
    <property type="match status" value="1"/>
</dbReference>
<dbReference type="InterPro" id="IPR056800">
    <property type="entry name" value="vWA_Ro60"/>
</dbReference>
<dbReference type="InterPro" id="IPR040322">
    <property type="entry name" value="TROVE2"/>
</dbReference>
<name>A0A848GGG0_9BACT</name>
<sequence>MKFNLFTKGTQKVTNHAGAPAYKMTPEMELYTSVVTASLNDQFYEGASDRLTRICTLMDQNDPAFVARLAVYAREKMYLRSIPMVLAVEMAKRFNGNALVGKTVARVIQRADEITEMLAYYTMANKRTEVKKLNRLSKQVQKGLALAFNHFDEYQFAKYNRKTAISLKDALFLVHPKAKNEMQQEVFNKIVNDTLSVPYTWETTLSAVGQRSFTSEIAKKAAMQEAWSELITSKQLGYMATMRNLRNMLQADISPVYMTMVCEHLTNPTAVLKSKQLPFRYLAAYRELQEVPHGLTGQLMQALETAVKTSVEHLKGFDVNTRVVIACDVSGSMQFPLSARSKIKGYDIGLMLGMLLQHKCKNVVSGMFGDTWKTIALPGNNILANVDAFYKKEGAVGYSTNGYLVIEDLIKRSYVADKIMLFTDCQLWNSNGGQQDAFSEKWTHYKQHVAPQAKLYLFDLKGLGTTPVDVRQNDVYLISGWSDKVFDVVEAIENGQTALEHIHSITL</sequence>
<protein>
    <submittedName>
        <fullName evidence="8">TROVE domain-containing protein</fullName>
    </submittedName>
</protein>
<gene>
    <name evidence="8" type="ORF">HHL17_08390</name>
</gene>
<dbReference type="GO" id="GO:0046872">
    <property type="term" value="F:metal ion binding"/>
    <property type="evidence" value="ECO:0007669"/>
    <property type="project" value="UniProtKB-KW"/>
</dbReference>
<reference evidence="8 9" key="1">
    <citation type="submission" date="2020-04" db="EMBL/GenBank/DDBJ databases">
        <title>Chitinophaga sp. G-6-1-13 sp. nov., isolated from soil.</title>
        <authorList>
            <person name="Dahal R.H."/>
            <person name="Chaudhary D.K."/>
        </authorList>
    </citation>
    <scope>NUCLEOTIDE SEQUENCE [LARGE SCALE GENOMIC DNA]</scope>
    <source>
        <strain evidence="8 9">G-6-1-13</strain>
    </source>
</reference>
<dbReference type="GO" id="GO:0005737">
    <property type="term" value="C:cytoplasm"/>
    <property type="evidence" value="ECO:0007669"/>
    <property type="project" value="UniProtKB-SubCell"/>
</dbReference>
<proteinExistence type="inferred from homology"/>